<dbReference type="NCBIfam" id="TIGR01120">
    <property type="entry name" value="rpiB"/>
    <property type="match status" value="1"/>
</dbReference>
<dbReference type="AlphaFoldDB" id="A0A5D8QB31"/>
<evidence type="ECO:0000256" key="2">
    <source>
        <dbReference type="ARBA" id="ARBA00023235"/>
    </source>
</evidence>
<dbReference type="EMBL" id="VTPS01000015">
    <property type="protein sequence ID" value="TZE81344.1"/>
    <property type="molecule type" value="Genomic_DNA"/>
</dbReference>
<dbReference type="NCBIfam" id="NF004051">
    <property type="entry name" value="PRK05571.1"/>
    <property type="match status" value="1"/>
</dbReference>
<proteinExistence type="inferred from homology"/>
<dbReference type="NCBIfam" id="TIGR00689">
    <property type="entry name" value="rpiB_lacA_lacB"/>
    <property type="match status" value="1"/>
</dbReference>
<organism evidence="5 6">
    <name type="scientific">Calorimonas adulescens</name>
    <dbReference type="NCBI Taxonomy" id="2606906"/>
    <lineage>
        <taxon>Bacteria</taxon>
        <taxon>Bacillati</taxon>
        <taxon>Bacillota</taxon>
        <taxon>Clostridia</taxon>
        <taxon>Thermoanaerobacterales</taxon>
        <taxon>Thermoanaerobacteraceae</taxon>
        <taxon>Calorimonas</taxon>
    </lineage>
</organism>
<feature type="binding site" evidence="4">
    <location>
        <begin position="8"/>
        <end position="9"/>
    </location>
    <ligand>
        <name>D-ribulose 5-phosphate</name>
        <dbReference type="ChEBI" id="CHEBI:58121"/>
    </ligand>
</feature>
<evidence type="ECO:0000313" key="6">
    <source>
        <dbReference type="Proteomes" id="UP000322976"/>
    </source>
</evidence>
<dbReference type="Proteomes" id="UP000322976">
    <property type="component" value="Unassembled WGS sequence"/>
</dbReference>
<dbReference type="InterPro" id="IPR004785">
    <property type="entry name" value="RpiB"/>
</dbReference>
<feature type="binding site" evidence="4">
    <location>
        <position position="99"/>
    </location>
    <ligand>
        <name>D-ribulose 5-phosphate</name>
        <dbReference type="ChEBI" id="CHEBI:58121"/>
    </ligand>
</feature>
<feature type="binding site" evidence="4">
    <location>
        <position position="109"/>
    </location>
    <ligand>
        <name>D-ribulose 5-phosphate</name>
        <dbReference type="ChEBI" id="CHEBI:58121"/>
    </ligand>
</feature>
<evidence type="ECO:0000256" key="3">
    <source>
        <dbReference type="PIRSR" id="PIRSR005384-1"/>
    </source>
</evidence>
<protein>
    <submittedName>
        <fullName evidence="5">Ribose 5-phosphate isomerase B</fullName>
        <ecNumber evidence="5">5.3.1.6</ecNumber>
    </submittedName>
</protein>
<dbReference type="GO" id="GO:0004751">
    <property type="term" value="F:ribose-5-phosphate isomerase activity"/>
    <property type="evidence" value="ECO:0007669"/>
    <property type="project" value="UniProtKB-EC"/>
</dbReference>
<dbReference type="PANTHER" id="PTHR30345:SF0">
    <property type="entry name" value="DNA DAMAGE-REPAIR_TOLERATION PROTEIN DRT102"/>
    <property type="match status" value="1"/>
</dbReference>
<evidence type="ECO:0000256" key="4">
    <source>
        <dbReference type="PIRSR" id="PIRSR005384-2"/>
    </source>
</evidence>
<dbReference type="RefSeq" id="WP_149545805.1">
    <property type="nucleotide sequence ID" value="NZ_VTPS01000015.1"/>
</dbReference>
<dbReference type="Gene3D" id="3.40.1400.10">
    <property type="entry name" value="Sugar-phosphate isomerase, RpiB/LacA/LacB"/>
    <property type="match status" value="1"/>
</dbReference>
<dbReference type="GO" id="GO:0019316">
    <property type="term" value="P:D-allose catabolic process"/>
    <property type="evidence" value="ECO:0007669"/>
    <property type="project" value="TreeGrafter"/>
</dbReference>
<reference evidence="5 6" key="1">
    <citation type="submission" date="2019-08" db="EMBL/GenBank/DDBJ databases">
        <title>Calorimonas adulescens gen. nov., sp. nov., an anaerobic thermophilic bacterium from Sakhalin hot spring.</title>
        <authorList>
            <person name="Khomyakova M.A."/>
            <person name="Merkel A.Y."/>
            <person name="Novikov A."/>
            <person name="Bonch-Osmolovskaya E.A."/>
            <person name="Slobodkin A.I."/>
        </authorList>
    </citation>
    <scope>NUCLEOTIDE SEQUENCE [LARGE SCALE GENOMIC DNA]</scope>
    <source>
        <strain evidence="5 6">A05MB</strain>
    </source>
</reference>
<dbReference type="InterPro" id="IPR003500">
    <property type="entry name" value="RpiB_LacA_LacB"/>
</dbReference>
<dbReference type="GO" id="GO:0009052">
    <property type="term" value="P:pentose-phosphate shunt, non-oxidative branch"/>
    <property type="evidence" value="ECO:0007669"/>
    <property type="project" value="TreeGrafter"/>
</dbReference>
<gene>
    <name evidence="5" type="primary">rpiB</name>
    <name evidence="5" type="ORF">FWJ32_09945</name>
</gene>
<feature type="binding site" evidence="4">
    <location>
        <position position="136"/>
    </location>
    <ligand>
        <name>D-ribulose 5-phosphate</name>
        <dbReference type="ChEBI" id="CHEBI:58121"/>
    </ligand>
</feature>
<evidence type="ECO:0000256" key="1">
    <source>
        <dbReference type="ARBA" id="ARBA00008754"/>
    </source>
</evidence>
<evidence type="ECO:0000313" key="5">
    <source>
        <dbReference type="EMBL" id="TZE81344.1"/>
    </source>
</evidence>
<dbReference type="SUPFAM" id="SSF89623">
    <property type="entry name" value="Ribose/Galactose isomerase RpiB/AlsB"/>
    <property type="match status" value="1"/>
</dbReference>
<dbReference type="Pfam" id="PF02502">
    <property type="entry name" value="LacAB_rpiB"/>
    <property type="match status" value="1"/>
</dbReference>
<keyword evidence="6" id="KW-1185">Reference proteome</keyword>
<keyword evidence="2 5" id="KW-0413">Isomerase</keyword>
<comment type="similarity">
    <text evidence="1">Belongs to the LacAB/RpiB family.</text>
</comment>
<comment type="caution">
    <text evidence="5">The sequence shown here is derived from an EMBL/GenBank/DDBJ whole genome shotgun (WGS) entry which is preliminary data.</text>
</comment>
<feature type="binding site" evidence="4">
    <location>
        <position position="132"/>
    </location>
    <ligand>
        <name>D-ribulose 5-phosphate</name>
        <dbReference type="ChEBI" id="CHEBI:58121"/>
    </ligand>
</feature>
<dbReference type="PANTHER" id="PTHR30345">
    <property type="entry name" value="RIBOSE-5-PHOSPHATE ISOMERASE B"/>
    <property type="match status" value="1"/>
</dbReference>
<dbReference type="InterPro" id="IPR036569">
    <property type="entry name" value="RpiB_LacA_LacB_sf"/>
</dbReference>
<feature type="active site" description="Proton acceptor" evidence="3">
    <location>
        <position position="65"/>
    </location>
</feature>
<accession>A0A5D8QB31</accession>
<dbReference type="EC" id="5.3.1.6" evidence="5"/>
<feature type="binding site" evidence="4">
    <location>
        <begin position="66"/>
        <end position="70"/>
    </location>
    <ligand>
        <name>D-ribulose 5-phosphate</name>
        <dbReference type="ChEBI" id="CHEBI:58121"/>
    </ligand>
</feature>
<name>A0A5D8QB31_9THEO</name>
<dbReference type="PIRSF" id="PIRSF005384">
    <property type="entry name" value="RpiB_LacA_B"/>
    <property type="match status" value="1"/>
</dbReference>
<feature type="active site" description="Proton donor" evidence="3">
    <location>
        <position position="98"/>
    </location>
</feature>
<sequence>MKIGVGSDHVGYALKLEIIEHLKELGHEVVDFGHYNNQRTDYPIYGEKVANAVVNKEVDCGILICGTGVGMSIAANKVNGIRAVVCSEPYSAMLSKQHNNTNILTLGARVVGTELAKMIVDSWLGVEYEAGRHDKRLEMIREIETKQK</sequence>